<gene>
    <name evidence="1" type="ORF">HID58_092178</name>
</gene>
<organism evidence="1 2">
    <name type="scientific">Brassica napus</name>
    <name type="common">Rape</name>
    <dbReference type="NCBI Taxonomy" id="3708"/>
    <lineage>
        <taxon>Eukaryota</taxon>
        <taxon>Viridiplantae</taxon>
        <taxon>Streptophyta</taxon>
        <taxon>Embryophyta</taxon>
        <taxon>Tracheophyta</taxon>
        <taxon>Spermatophyta</taxon>
        <taxon>Magnoliopsida</taxon>
        <taxon>eudicotyledons</taxon>
        <taxon>Gunneridae</taxon>
        <taxon>Pentapetalae</taxon>
        <taxon>rosids</taxon>
        <taxon>malvids</taxon>
        <taxon>Brassicales</taxon>
        <taxon>Brassicaceae</taxon>
        <taxon>Brassiceae</taxon>
        <taxon>Brassica</taxon>
    </lineage>
</organism>
<dbReference type="EMBL" id="JAGKQM010002965">
    <property type="protein sequence ID" value="KAH0841471.1"/>
    <property type="molecule type" value="Genomic_DNA"/>
</dbReference>
<accession>A0ABQ7WXC2</accession>
<reference evidence="1 2" key="1">
    <citation type="submission" date="2021-05" db="EMBL/GenBank/DDBJ databases">
        <title>Genome Assembly of Synthetic Allotetraploid Brassica napus Reveals Homoeologous Exchanges between Subgenomes.</title>
        <authorList>
            <person name="Davis J.T."/>
        </authorList>
    </citation>
    <scope>NUCLEOTIDE SEQUENCE [LARGE SCALE GENOMIC DNA]</scope>
    <source>
        <strain evidence="2">cv. Da-Ae</strain>
        <tissue evidence="1">Seedling</tissue>
    </source>
</reference>
<comment type="caution">
    <text evidence="1">The sequence shown here is derived from an EMBL/GenBank/DDBJ whole genome shotgun (WGS) entry which is preliminary data.</text>
</comment>
<sequence length="62" mass="6969">MSKMLRKFGHAGSSPSFILSDSQVLRNLVISHARHLEIADFSTTFTYLLLFLLISSLDLSLE</sequence>
<proteinExistence type="predicted"/>
<evidence type="ECO:0000313" key="1">
    <source>
        <dbReference type="EMBL" id="KAH0841471.1"/>
    </source>
</evidence>
<dbReference type="Proteomes" id="UP000824890">
    <property type="component" value="Unassembled WGS sequence"/>
</dbReference>
<protein>
    <submittedName>
        <fullName evidence="1">Uncharacterized protein</fullName>
    </submittedName>
</protein>
<keyword evidence="2" id="KW-1185">Reference proteome</keyword>
<evidence type="ECO:0000313" key="2">
    <source>
        <dbReference type="Proteomes" id="UP000824890"/>
    </source>
</evidence>
<name>A0ABQ7WXC2_BRANA</name>